<evidence type="ECO:0000259" key="7">
    <source>
        <dbReference type="PROSITE" id="PS50110"/>
    </source>
</evidence>
<feature type="modified residue" description="4-aspartylphosphate" evidence="5">
    <location>
        <position position="59"/>
    </location>
</feature>
<dbReference type="InterPro" id="IPR011006">
    <property type="entry name" value="CheY-like_superfamily"/>
</dbReference>
<keyword evidence="3 8" id="KW-0238">DNA-binding</keyword>
<evidence type="ECO:0000256" key="3">
    <source>
        <dbReference type="ARBA" id="ARBA00023125"/>
    </source>
</evidence>
<proteinExistence type="predicted"/>
<evidence type="ECO:0000256" key="1">
    <source>
        <dbReference type="ARBA" id="ARBA00022553"/>
    </source>
</evidence>
<dbReference type="PROSITE" id="PS00622">
    <property type="entry name" value="HTH_LUXR_1"/>
    <property type="match status" value="1"/>
</dbReference>
<keyword evidence="1 5" id="KW-0597">Phosphoprotein</keyword>
<dbReference type="Pfam" id="PF00072">
    <property type="entry name" value="Response_reg"/>
    <property type="match status" value="1"/>
</dbReference>
<keyword evidence="4" id="KW-0804">Transcription</keyword>
<dbReference type="InterPro" id="IPR000792">
    <property type="entry name" value="Tscrpt_reg_LuxR_C"/>
</dbReference>
<dbReference type="Gene3D" id="3.40.50.2300">
    <property type="match status" value="1"/>
</dbReference>
<accession>A0A364Y6Y6</accession>
<dbReference type="CDD" id="cd06170">
    <property type="entry name" value="LuxR_C_like"/>
    <property type="match status" value="1"/>
</dbReference>
<protein>
    <submittedName>
        <fullName evidence="8">DNA-binding response regulator</fullName>
    </submittedName>
</protein>
<dbReference type="GO" id="GO:0006355">
    <property type="term" value="P:regulation of DNA-templated transcription"/>
    <property type="evidence" value="ECO:0007669"/>
    <property type="project" value="InterPro"/>
</dbReference>
<dbReference type="PROSITE" id="PS50043">
    <property type="entry name" value="HTH_LUXR_2"/>
    <property type="match status" value="1"/>
</dbReference>
<dbReference type="InterPro" id="IPR058245">
    <property type="entry name" value="NreC/VraR/RcsB-like_REC"/>
</dbReference>
<dbReference type="GO" id="GO:0000160">
    <property type="term" value="P:phosphorelay signal transduction system"/>
    <property type="evidence" value="ECO:0007669"/>
    <property type="project" value="InterPro"/>
</dbReference>
<evidence type="ECO:0000256" key="5">
    <source>
        <dbReference type="PROSITE-ProRule" id="PRU00169"/>
    </source>
</evidence>
<evidence type="ECO:0000259" key="6">
    <source>
        <dbReference type="PROSITE" id="PS50043"/>
    </source>
</evidence>
<dbReference type="SMART" id="SM00421">
    <property type="entry name" value="HTH_LUXR"/>
    <property type="match status" value="1"/>
</dbReference>
<dbReference type="GO" id="GO:0003677">
    <property type="term" value="F:DNA binding"/>
    <property type="evidence" value="ECO:0007669"/>
    <property type="project" value="UniProtKB-KW"/>
</dbReference>
<sequence>MNSSITIAILDDHPVVIEGLRKILHTHFQLKELLEFHTGHDFIEYVAKQRNTIDVLLLDITLPDTNGVELCRRIKLLSPNTKVLGFSNHNDRALVMQLLANGANGYLLKNASASEIMRCITDAMNGQITFSEEIKTIISKPSPSDLRTVPPLTKREQQILKMIADGRTSNEISAELQVSPLTIETHRRNLMQKFDVKNVASLIKTAHQLKLLS</sequence>
<evidence type="ECO:0000313" key="9">
    <source>
        <dbReference type="Proteomes" id="UP000251889"/>
    </source>
</evidence>
<dbReference type="SUPFAM" id="SSF46894">
    <property type="entry name" value="C-terminal effector domain of the bipartite response regulators"/>
    <property type="match status" value="1"/>
</dbReference>
<dbReference type="InterPro" id="IPR036388">
    <property type="entry name" value="WH-like_DNA-bd_sf"/>
</dbReference>
<dbReference type="PANTHER" id="PTHR43214:SF41">
    <property type="entry name" value="NITRATE_NITRITE RESPONSE REGULATOR PROTEIN NARP"/>
    <property type="match status" value="1"/>
</dbReference>
<keyword evidence="2" id="KW-0805">Transcription regulation</keyword>
<evidence type="ECO:0000256" key="2">
    <source>
        <dbReference type="ARBA" id="ARBA00023015"/>
    </source>
</evidence>
<dbReference type="InterPro" id="IPR001789">
    <property type="entry name" value="Sig_transdc_resp-reg_receiver"/>
</dbReference>
<dbReference type="Pfam" id="PF00196">
    <property type="entry name" value="GerE"/>
    <property type="match status" value="1"/>
</dbReference>
<feature type="domain" description="Response regulatory" evidence="7">
    <location>
        <begin position="6"/>
        <end position="124"/>
    </location>
</feature>
<dbReference type="PROSITE" id="PS50110">
    <property type="entry name" value="RESPONSE_REGULATORY"/>
    <property type="match status" value="1"/>
</dbReference>
<dbReference type="InterPro" id="IPR039420">
    <property type="entry name" value="WalR-like"/>
</dbReference>
<name>A0A364Y6Y6_9BACT</name>
<dbReference type="SMART" id="SM00448">
    <property type="entry name" value="REC"/>
    <property type="match status" value="1"/>
</dbReference>
<dbReference type="RefSeq" id="WP_112746344.1">
    <property type="nucleotide sequence ID" value="NZ_QMFY01000003.1"/>
</dbReference>
<comment type="caution">
    <text evidence="8">The sequence shown here is derived from an EMBL/GenBank/DDBJ whole genome shotgun (WGS) entry which is preliminary data.</text>
</comment>
<dbReference type="InterPro" id="IPR016032">
    <property type="entry name" value="Sig_transdc_resp-reg_C-effctor"/>
</dbReference>
<dbReference type="EMBL" id="QMFY01000003">
    <property type="protein sequence ID" value="RAW01604.1"/>
    <property type="molecule type" value="Genomic_DNA"/>
</dbReference>
<dbReference type="Proteomes" id="UP000251889">
    <property type="component" value="Unassembled WGS sequence"/>
</dbReference>
<dbReference type="AlphaFoldDB" id="A0A364Y6Y6"/>
<evidence type="ECO:0000313" key="8">
    <source>
        <dbReference type="EMBL" id="RAW01604.1"/>
    </source>
</evidence>
<keyword evidence="9" id="KW-1185">Reference proteome</keyword>
<dbReference type="PRINTS" id="PR00038">
    <property type="entry name" value="HTHLUXR"/>
</dbReference>
<feature type="domain" description="HTH luxR-type" evidence="6">
    <location>
        <begin position="145"/>
        <end position="210"/>
    </location>
</feature>
<dbReference type="PANTHER" id="PTHR43214">
    <property type="entry name" value="TWO-COMPONENT RESPONSE REGULATOR"/>
    <property type="match status" value="1"/>
</dbReference>
<dbReference type="Gene3D" id="1.10.10.10">
    <property type="entry name" value="Winged helix-like DNA-binding domain superfamily/Winged helix DNA-binding domain"/>
    <property type="match status" value="1"/>
</dbReference>
<organism evidence="8 9">
    <name type="scientific">Pseudochryseolinea flava</name>
    <dbReference type="NCBI Taxonomy" id="2059302"/>
    <lineage>
        <taxon>Bacteria</taxon>
        <taxon>Pseudomonadati</taxon>
        <taxon>Bacteroidota</taxon>
        <taxon>Cytophagia</taxon>
        <taxon>Cytophagales</taxon>
        <taxon>Fulvivirgaceae</taxon>
        <taxon>Pseudochryseolinea</taxon>
    </lineage>
</organism>
<dbReference type="CDD" id="cd17535">
    <property type="entry name" value="REC_NarL-like"/>
    <property type="match status" value="1"/>
</dbReference>
<evidence type="ECO:0000256" key="4">
    <source>
        <dbReference type="ARBA" id="ARBA00023163"/>
    </source>
</evidence>
<gene>
    <name evidence="8" type="ORF">DQQ10_08065</name>
</gene>
<dbReference type="OrthoDB" id="9797341at2"/>
<dbReference type="SUPFAM" id="SSF52172">
    <property type="entry name" value="CheY-like"/>
    <property type="match status" value="1"/>
</dbReference>
<reference evidence="8 9" key="1">
    <citation type="submission" date="2018-06" db="EMBL/GenBank/DDBJ databases">
        <title>Chryseolinea flavus sp. nov., a member of the phylum Bacteroidetes isolated from soil.</title>
        <authorList>
            <person name="Li Y."/>
            <person name="Wang J."/>
        </authorList>
    </citation>
    <scope>NUCLEOTIDE SEQUENCE [LARGE SCALE GENOMIC DNA]</scope>
    <source>
        <strain evidence="8 9">SDU1-6</strain>
    </source>
</reference>